<dbReference type="InterPro" id="IPR036188">
    <property type="entry name" value="FAD/NAD-bd_sf"/>
</dbReference>
<evidence type="ECO:0000256" key="1">
    <source>
        <dbReference type="ARBA" id="ARBA00022630"/>
    </source>
</evidence>
<evidence type="ECO:0000256" key="4">
    <source>
        <dbReference type="ARBA" id="ARBA00023157"/>
    </source>
</evidence>
<protein>
    <recommendedName>
        <fullName evidence="6">Thioredoxin reductase</fullName>
        <ecNumber evidence="6">1.8.1.9</ecNumber>
    </recommendedName>
</protein>
<keyword evidence="1 6" id="KW-0285">Flavoprotein</keyword>
<dbReference type="PRINTS" id="PR00368">
    <property type="entry name" value="FADPNR"/>
</dbReference>
<keyword evidence="7" id="KW-0521">NADP</keyword>
<dbReference type="InterPro" id="IPR005982">
    <property type="entry name" value="Thioredox_Rdtase"/>
</dbReference>
<organism evidence="9">
    <name type="scientific">Caldilineaceae bacterium SB0662_bin_9</name>
    <dbReference type="NCBI Taxonomy" id="2605258"/>
    <lineage>
        <taxon>Bacteria</taxon>
        <taxon>Bacillati</taxon>
        <taxon>Chloroflexota</taxon>
        <taxon>Caldilineae</taxon>
        <taxon>Caldilineales</taxon>
        <taxon>Caldilineaceae</taxon>
    </lineage>
</organism>
<keyword evidence="4" id="KW-1015">Disulfide bond</keyword>
<comment type="cofactor">
    <cofactor evidence="7">
        <name>FAD</name>
        <dbReference type="ChEBI" id="CHEBI:57692"/>
    </cofactor>
    <text evidence="7">Binds 1 FAD per subunit.</text>
</comment>
<dbReference type="AlphaFoldDB" id="A0A6B1DSV7"/>
<sequence>MTFSPNGASADAHVHDVLIIGSGPAGFTAGLYAARANLNPILFTGQEYGGQVSLTYEIENYPGFPEALGGPELVERMKLQAERFGLKVEFDYVTELDVDEHPFTLRTEAGKVYRTRSVIASTGARPRYLHIPGEEELTGRGVSYCATCDGFFFRDKDVVVVGGGDSALEEGLFLTKFASRVRVIHRRDEFRASKILQDRATKHDKVEFVLNKVVTSIHAGEEGTVTNIDLRDTVDGADSNIETDGVFIFIGHIPNNDLYRNDFHLDDEGYLVTDKHMRTNVPGVFAAGEIQDKVFKQVATSVGQGCAAAMQAGKFIEDLETHPFAGKHADPRELDPDVLSFAHA</sequence>
<dbReference type="EC" id="1.8.1.9" evidence="6"/>
<dbReference type="PRINTS" id="PR00469">
    <property type="entry name" value="PNDRDTASEII"/>
</dbReference>
<keyword evidence="2 6" id="KW-0274">FAD</keyword>
<evidence type="ECO:0000256" key="3">
    <source>
        <dbReference type="ARBA" id="ARBA00023002"/>
    </source>
</evidence>
<keyword evidence="3 6" id="KW-0560">Oxidoreductase</keyword>
<reference evidence="9" key="1">
    <citation type="submission" date="2019-09" db="EMBL/GenBank/DDBJ databases">
        <title>Characterisation of the sponge microbiome using genome-centric metagenomics.</title>
        <authorList>
            <person name="Engelberts J.P."/>
            <person name="Robbins S.J."/>
            <person name="De Goeij J.M."/>
            <person name="Aranda M."/>
            <person name="Bell S.C."/>
            <person name="Webster N.S."/>
        </authorList>
    </citation>
    <scope>NUCLEOTIDE SEQUENCE</scope>
    <source>
        <strain evidence="9">SB0662_bin_9</strain>
    </source>
</reference>
<dbReference type="PROSITE" id="PS00573">
    <property type="entry name" value="PYRIDINE_REDOX_2"/>
    <property type="match status" value="1"/>
</dbReference>
<feature type="domain" description="FAD/NAD(P)-binding" evidence="8">
    <location>
        <begin position="15"/>
        <end position="305"/>
    </location>
</feature>
<evidence type="ECO:0000259" key="8">
    <source>
        <dbReference type="Pfam" id="PF07992"/>
    </source>
</evidence>
<comment type="catalytic activity">
    <reaction evidence="6">
        <text>[thioredoxin]-dithiol + NADP(+) = [thioredoxin]-disulfide + NADPH + H(+)</text>
        <dbReference type="Rhea" id="RHEA:20345"/>
        <dbReference type="Rhea" id="RHEA-COMP:10698"/>
        <dbReference type="Rhea" id="RHEA-COMP:10700"/>
        <dbReference type="ChEBI" id="CHEBI:15378"/>
        <dbReference type="ChEBI" id="CHEBI:29950"/>
        <dbReference type="ChEBI" id="CHEBI:50058"/>
        <dbReference type="ChEBI" id="CHEBI:57783"/>
        <dbReference type="ChEBI" id="CHEBI:58349"/>
        <dbReference type="EC" id="1.8.1.9"/>
    </reaction>
</comment>
<dbReference type="PANTHER" id="PTHR48105">
    <property type="entry name" value="THIOREDOXIN REDUCTASE 1-RELATED-RELATED"/>
    <property type="match status" value="1"/>
</dbReference>
<proteinExistence type="inferred from homology"/>
<evidence type="ECO:0000256" key="7">
    <source>
        <dbReference type="RuleBase" id="RU003881"/>
    </source>
</evidence>
<dbReference type="Gene3D" id="3.50.50.60">
    <property type="entry name" value="FAD/NAD(P)-binding domain"/>
    <property type="match status" value="2"/>
</dbReference>
<comment type="subunit">
    <text evidence="6">Homodimer.</text>
</comment>
<comment type="caution">
    <text evidence="9">The sequence shown here is derived from an EMBL/GenBank/DDBJ whole genome shotgun (WGS) entry which is preliminary data.</text>
</comment>
<accession>A0A6B1DSV7</accession>
<dbReference type="NCBIfam" id="TIGR01292">
    <property type="entry name" value="TRX_reduct"/>
    <property type="match status" value="1"/>
</dbReference>
<dbReference type="GO" id="GO:0005737">
    <property type="term" value="C:cytoplasm"/>
    <property type="evidence" value="ECO:0007669"/>
    <property type="project" value="InterPro"/>
</dbReference>
<dbReference type="SUPFAM" id="SSF51905">
    <property type="entry name" value="FAD/NAD(P)-binding domain"/>
    <property type="match status" value="1"/>
</dbReference>
<evidence type="ECO:0000256" key="6">
    <source>
        <dbReference type="RuleBase" id="RU003880"/>
    </source>
</evidence>
<comment type="similarity">
    <text evidence="6">Belongs to the class-II pyridine nucleotide-disulfide oxidoreductase family.</text>
</comment>
<gene>
    <name evidence="9" type="primary">trxB</name>
    <name evidence="9" type="ORF">F4Y08_06085</name>
</gene>
<dbReference type="GO" id="GO:0019430">
    <property type="term" value="P:removal of superoxide radicals"/>
    <property type="evidence" value="ECO:0007669"/>
    <property type="project" value="UniProtKB-UniRule"/>
</dbReference>
<evidence type="ECO:0000256" key="5">
    <source>
        <dbReference type="ARBA" id="ARBA00023284"/>
    </source>
</evidence>
<dbReference type="GO" id="GO:0004791">
    <property type="term" value="F:thioredoxin-disulfide reductase (NADPH) activity"/>
    <property type="evidence" value="ECO:0007669"/>
    <property type="project" value="UniProtKB-UniRule"/>
</dbReference>
<dbReference type="InterPro" id="IPR023753">
    <property type="entry name" value="FAD/NAD-binding_dom"/>
</dbReference>
<dbReference type="InterPro" id="IPR008255">
    <property type="entry name" value="Pyr_nucl-diS_OxRdtase_2_AS"/>
</dbReference>
<dbReference type="EMBL" id="VXPY01000037">
    <property type="protein sequence ID" value="MYD89895.1"/>
    <property type="molecule type" value="Genomic_DNA"/>
</dbReference>
<keyword evidence="5 6" id="KW-0676">Redox-active center</keyword>
<evidence type="ECO:0000313" key="9">
    <source>
        <dbReference type="EMBL" id="MYD89895.1"/>
    </source>
</evidence>
<evidence type="ECO:0000256" key="2">
    <source>
        <dbReference type="ARBA" id="ARBA00022827"/>
    </source>
</evidence>
<dbReference type="InterPro" id="IPR050097">
    <property type="entry name" value="Ferredoxin-NADP_redctase_2"/>
</dbReference>
<name>A0A6B1DSV7_9CHLR</name>
<dbReference type="Pfam" id="PF07992">
    <property type="entry name" value="Pyr_redox_2"/>
    <property type="match status" value="1"/>
</dbReference>